<feature type="transmembrane region" description="Helical" evidence="1">
    <location>
        <begin position="103"/>
        <end position="122"/>
    </location>
</feature>
<reference evidence="2 3" key="1">
    <citation type="submission" date="2019-03" db="EMBL/GenBank/DDBJ databases">
        <title>Genomic Encyclopedia of Type Strains, Phase IV (KMG-IV): sequencing the most valuable type-strain genomes for metagenomic binning, comparative biology and taxonomic classification.</title>
        <authorList>
            <person name="Goeker M."/>
        </authorList>
    </citation>
    <scope>NUCLEOTIDE SEQUENCE [LARGE SCALE GENOMIC DNA]</scope>
    <source>
        <strain evidence="2 3">DSM 22362</strain>
    </source>
</reference>
<keyword evidence="3" id="KW-1185">Reference proteome</keyword>
<accession>A0A4R3VSG2</accession>
<keyword evidence="1" id="KW-0472">Membrane</keyword>
<name>A0A4R3VSG2_9SPHI</name>
<protein>
    <submittedName>
        <fullName evidence="2">Uncharacterized protein</fullName>
    </submittedName>
</protein>
<dbReference type="RefSeq" id="WP_132777888.1">
    <property type="nucleotide sequence ID" value="NZ_SMBZ01000024.1"/>
</dbReference>
<evidence type="ECO:0000256" key="1">
    <source>
        <dbReference type="SAM" id="Phobius"/>
    </source>
</evidence>
<feature type="transmembrane region" description="Helical" evidence="1">
    <location>
        <begin position="65"/>
        <end position="83"/>
    </location>
</feature>
<feature type="transmembrane region" description="Helical" evidence="1">
    <location>
        <begin position="128"/>
        <end position="155"/>
    </location>
</feature>
<organism evidence="2 3">
    <name type="scientific">Sphingobacterium alimentarium</name>
    <dbReference type="NCBI Taxonomy" id="797292"/>
    <lineage>
        <taxon>Bacteria</taxon>
        <taxon>Pseudomonadati</taxon>
        <taxon>Bacteroidota</taxon>
        <taxon>Sphingobacteriia</taxon>
        <taxon>Sphingobacteriales</taxon>
        <taxon>Sphingobacteriaceae</taxon>
        <taxon>Sphingobacterium</taxon>
    </lineage>
</organism>
<keyword evidence="1" id="KW-0812">Transmembrane</keyword>
<feature type="transmembrane region" description="Helical" evidence="1">
    <location>
        <begin position="7"/>
        <end position="24"/>
    </location>
</feature>
<evidence type="ECO:0000313" key="2">
    <source>
        <dbReference type="EMBL" id="TCV12248.1"/>
    </source>
</evidence>
<dbReference type="AlphaFoldDB" id="A0A4R3VSG2"/>
<proteinExistence type="predicted"/>
<evidence type="ECO:0000313" key="3">
    <source>
        <dbReference type="Proteomes" id="UP000295197"/>
    </source>
</evidence>
<keyword evidence="1" id="KW-1133">Transmembrane helix</keyword>
<dbReference type="EMBL" id="SMBZ01000024">
    <property type="protein sequence ID" value="TCV12248.1"/>
    <property type="molecule type" value="Genomic_DNA"/>
</dbReference>
<sequence length="160" mass="18957">MKTAIKIIGHLFVILVSSLYPALFELPRIIKAFRTGFYRNGDEYYYPEYPVDNLKEILELAYPRFTYMAIISICISALVLFSFAIYKENKYEKGIILTFFQKVVYLALPLYIPFSFLLLYFFAAPRIILAYFILTPITYSLFLNILLFLFVDFWIEKKLK</sequence>
<gene>
    <name evidence="2" type="ORF">EDC17_102415</name>
</gene>
<dbReference type="Proteomes" id="UP000295197">
    <property type="component" value="Unassembled WGS sequence"/>
</dbReference>
<comment type="caution">
    <text evidence="2">The sequence shown here is derived from an EMBL/GenBank/DDBJ whole genome shotgun (WGS) entry which is preliminary data.</text>
</comment>